<protein>
    <submittedName>
        <fullName evidence="3">RNI-like protein</fullName>
    </submittedName>
</protein>
<dbReference type="Pfam" id="PF00560">
    <property type="entry name" value="LRR_1"/>
    <property type="match status" value="1"/>
</dbReference>
<accession>A0A1Y2C0J8</accession>
<proteinExistence type="predicted"/>
<dbReference type="Proteomes" id="UP000193642">
    <property type="component" value="Unassembled WGS sequence"/>
</dbReference>
<evidence type="ECO:0000313" key="4">
    <source>
        <dbReference type="Proteomes" id="UP000193642"/>
    </source>
</evidence>
<dbReference type="SUPFAM" id="SSF52047">
    <property type="entry name" value="RNI-like"/>
    <property type="match status" value="1"/>
</dbReference>
<evidence type="ECO:0000313" key="3">
    <source>
        <dbReference type="EMBL" id="ORY40558.1"/>
    </source>
</evidence>
<dbReference type="InterPro" id="IPR032675">
    <property type="entry name" value="LRR_dom_sf"/>
</dbReference>
<keyword evidence="4" id="KW-1185">Reference proteome</keyword>
<dbReference type="Gene3D" id="3.80.10.10">
    <property type="entry name" value="Ribonuclease Inhibitor"/>
    <property type="match status" value="2"/>
</dbReference>
<dbReference type="SMART" id="SM00368">
    <property type="entry name" value="LRR_RI"/>
    <property type="match status" value="4"/>
</dbReference>
<evidence type="ECO:0000256" key="2">
    <source>
        <dbReference type="SAM" id="MobiDB-lite"/>
    </source>
</evidence>
<reference evidence="3 4" key="1">
    <citation type="submission" date="2016-07" db="EMBL/GenBank/DDBJ databases">
        <title>Pervasive Adenine N6-methylation of Active Genes in Fungi.</title>
        <authorList>
            <consortium name="DOE Joint Genome Institute"/>
            <person name="Mondo S.J."/>
            <person name="Dannebaum R.O."/>
            <person name="Kuo R.C."/>
            <person name="Labutti K."/>
            <person name="Haridas S."/>
            <person name="Kuo A."/>
            <person name="Salamov A."/>
            <person name="Ahrendt S.R."/>
            <person name="Lipzen A."/>
            <person name="Sullivan W."/>
            <person name="Andreopoulos W.B."/>
            <person name="Clum A."/>
            <person name="Lindquist E."/>
            <person name="Daum C."/>
            <person name="Ramamoorthy G.K."/>
            <person name="Gryganskyi A."/>
            <person name="Culley D."/>
            <person name="Magnuson J.K."/>
            <person name="James T.Y."/>
            <person name="O'Malley M.A."/>
            <person name="Stajich J.E."/>
            <person name="Spatafora J.W."/>
            <person name="Visel A."/>
            <person name="Grigoriev I.V."/>
        </authorList>
    </citation>
    <scope>NUCLEOTIDE SEQUENCE [LARGE SCALE GENOMIC DNA]</scope>
    <source>
        <strain evidence="3 4">JEL800</strain>
    </source>
</reference>
<dbReference type="OrthoDB" id="333024at2759"/>
<sequence>MHPFTYYSDKSRAQRKKRNLPREAIKNPSISEDSIDSASLDSNEESSLMTVLLSKSGHYVVWNGQNVDLLVETCLKAITKFESHEIASRRKEDNWKQEFGVNSWSSDSFAVSSPLNSKEIELLSECIPHNKYWTELQLKFNHDGLIMNLFMNLGENMALCESLVSLDLGGQNLSDDVISNLAIGLSHRRSRSLRKINLCKNDITNEGVKVLFEVLQVIPVENLNLSFNNFDDIGSTWISASLEHTSLTTLNISNNQFVFINTESIMDSKVTTLYVGYTGCLKGDKYMESLTAGKLKSLSVETCNVSELGIHHLETNSVLQELDLSENTLLQSHSTMACLSKSLSVGATSLCVLRLNGIPLNGTGVFAMLVAGILGGARLKELYIRTCSLNSDVFNVAGPLIFQISTLDVSGNPLGRCGVEQLHGVLVQAQKYFELSASNCGVQNEAVCNLFANIPTVSLWGMDLQF</sequence>
<name>A0A1Y2C0J8_9FUNG</name>
<dbReference type="PANTHER" id="PTHR24111:SF0">
    <property type="entry name" value="LEUCINE-RICH REPEAT-CONTAINING PROTEIN"/>
    <property type="match status" value="1"/>
</dbReference>
<gene>
    <name evidence="3" type="ORF">BCR33DRAFT_740381</name>
</gene>
<keyword evidence="1" id="KW-0677">Repeat</keyword>
<feature type="region of interest" description="Disordered" evidence="2">
    <location>
        <begin position="1"/>
        <end position="37"/>
    </location>
</feature>
<dbReference type="InterPro" id="IPR052201">
    <property type="entry name" value="LRR-containing_regulator"/>
</dbReference>
<dbReference type="InterPro" id="IPR001611">
    <property type="entry name" value="Leu-rich_rpt"/>
</dbReference>
<feature type="compositionally biased region" description="Polar residues" evidence="2">
    <location>
        <begin position="28"/>
        <end position="37"/>
    </location>
</feature>
<dbReference type="STRING" id="329046.A0A1Y2C0J8"/>
<dbReference type="EMBL" id="MCGO01000035">
    <property type="protein sequence ID" value="ORY40558.1"/>
    <property type="molecule type" value="Genomic_DNA"/>
</dbReference>
<dbReference type="AlphaFoldDB" id="A0A1Y2C0J8"/>
<dbReference type="Pfam" id="PF13516">
    <property type="entry name" value="LRR_6"/>
    <property type="match status" value="1"/>
</dbReference>
<comment type="caution">
    <text evidence="3">The sequence shown here is derived from an EMBL/GenBank/DDBJ whole genome shotgun (WGS) entry which is preliminary data.</text>
</comment>
<organism evidence="3 4">
    <name type="scientific">Rhizoclosmatium globosum</name>
    <dbReference type="NCBI Taxonomy" id="329046"/>
    <lineage>
        <taxon>Eukaryota</taxon>
        <taxon>Fungi</taxon>
        <taxon>Fungi incertae sedis</taxon>
        <taxon>Chytridiomycota</taxon>
        <taxon>Chytridiomycota incertae sedis</taxon>
        <taxon>Chytridiomycetes</taxon>
        <taxon>Chytridiales</taxon>
        <taxon>Chytriomycetaceae</taxon>
        <taxon>Rhizoclosmatium</taxon>
    </lineage>
</organism>
<evidence type="ECO:0000256" key="1">
    <source>
        <dbReference type="ARBA" id="ARBA00022737"/>
    </source>
</evidence>
<dbReference type="PANTHER" id="PTHR24111">
    <property type="entry name" value="LEUCINE-RICH REPEAT-CONTAINING PROTEIN 34"/>
    <property type="match status" value="1"/>
</dbReference>